<keyword evidence="10" id="KW-1133">Transmembrane helix</keyword>
<keyword evidence="10" id="KW-0472">Membrane</keyword>
<dbReference type="GO" id="GO:0005783">
    <property type="term" value="C:endoplasmic reticulum"/>
    <property type="evidence" value="ECO:0007669"/>
    <property type="project" value="UniProtKB-SubCell"/>
</dbReference>
<dbReference type="PANTHER" id="PTHR13398:SF0">
    <property type="entry name" value="GDP-FUCOSE PROTEIN O-FUCOSYLTRANSFERASE 2"/>
    <property type="match status" value="1"/>
</dbReference>
<dbReference type="EMBL" id="KV722341">
    <property type="protein sequence ID" value="OCH94686.1"/>
    <property type="molecule type" value="Genomic_DNA"/>
</dbReference>
<dbReference type="GO" id="GO:0046922">
    <property type="term" value="F:peptide-O-fucosyltransferase activity"/>
    <property type="evidence" value="ECO:0007669"/>
    <property type="project" value="InterPro"/>
</dbReference>
<evidence type="ECO:0000313" key="12">
    <source>
        <dbReference type="Proteomes" id="UP000250043"/>
    </source>
</evidence>
<organism evidence="11 12">
    <name type="scientific">Obba rivulosa</name>
    <dbReference type="NCBI Taxonomy" id="1052685"/>
    <lineage>
        <taxon>Eukaryota</taxon>
        <taxon>Fungi</taxon>
        <taxon>Dikarya</taxon>
        <taxon>Basidiomycota</taxon>
        <taxon>Agaricomycotina</taxon>
        <taxon>Agaricomycetes</taxon>
        <taxon>Polyporales</taxon>
        <taxon>Gelatoporiaceae</taxon>
        <taxon>Obba</taxon>
    </lineage>
</organism>
<keyword evidence="10" id="KW-0812">Transmembrane</keyword>
<dbReference type="InterPro" id="IPR045130">
    <property type="entry name" value="OFUT2-like"/>
</dbReference>
<evidence type="ECO:0000256" key="7">
    <source>
        <dbReference type="ARBA" id="ARBA00025803"/>
    </source>
</evidence>
<evidence type="ECO:0000256" key="5">
    <source>
        <dbReference type="ARBA" id="ARBA00023253"/>
    </source>
</evidence>
<comment type="pathway">
    <text evidence="2">Protein modification; protein glycosylation.</text>
</comment>
<dbReference type="Gene3D" id="3.40.50.11350">
    <property type="match status" value="1"/>
</dbReference>
<accession>A0A8E2J4Y7</accession>
<dbReference type="OrthoDB" id="423313at2759"/>
<keyword evidence="4" id="KW-0256">Endoplasmic reticulum</keyword>
<feature type="region of interest" description="Disordered" evidence="9">
    <location>
        <begin position="113"/>
        <end position="133"/>
    </location>
</feature>
<keyword evidence="3" id="KW-0808">Transferase</keyword>
<keyword evidence="5" id="KW-0294">Fucose metabolism</keyword>
<keyword evidence="12" id="KW-1185">Reference proteome</keyword>
<keyword evidence="6" id="KW-0119">Carbohydrate metabolism</keyword>
<evidence type="ECO:0000313" key="11">
    <source>
        <dbReference type="EMBL" id="OCH94686.1"/>
    </source>
</evidence>
<gene>
    <name evidence="11" type="ORF">OBBRIDRAFT_722038</name>
</gene>
<evidence type="ECO:0000256" key="2">
    <source>
        <dbReference type="ARBA" id="ARBA00004922"/>
    </source>
</evidence>
<dbReference type="InterPro" id="IPR019378">
    <property type="entry name" value="GDP-Fuc_O-FucTrfase"/>
</dbReference>
<feature type="transmembrane region" description="Helical" evidence="10">
    <location>
        <begin position="56"/>
        <end position="78"/>
    </location>
</feature>
<evidence type="ECO:0000256" key="1">
    <source>
        <dbReference type="ARBA" id="ARBA00004240"/>
    </source>
</evidence>
<dbReference type="CDD" id="cd11296">
    <property type="entry name" value="O-FucT_like"/>
    <property type="match status" value="1"/>
</dbReference>
<comment type="similarity">
    <text evidence="7">Belongs to the glycosyltransferase 68 family.</text>
</comment>
<dbReference type="AlphaFoldDB" id="A0A8E2J4Y7"/>
<dbReference type="GO" id="GO:0006004">
    <property type="term" value="P:fucose metabolic process"/>
    <property type="evidence" value="ECO:0007669"/>
    <property type="project" value="UniProtKB-KW"/>
</dbReference>
<dbReference type="PANTHER" id="PTHR13398">
    <property type="entry name" value="GDP-FUCOSE PROTEIN O-FUCOSYLTRANSFERASE 2"/>
    <property type="match status" value="1"/>
</dbReference>
<evidence type="ECO:0000256" key="8">
    <source>
        <dbReference type="ARBA" id="ARBA00026232"/>
    </source>
</evidence>
<reference evidence="11 12" key="1">
    <citation type="submission" date="2016-07" db="EMBL/GenBank/DDBJ databases">
        <title>Draft genome of the white-rot fungus Obba rivulosa 3A-2.</title>
        <authorList>
            <consortium name="DOE Joint Genome Institute"/>
            <person name="Miettinen O."/>
            <person name="Riley R."/>
            <person name="Acob R."/>
            <person name="Barry K."/>
            <person name="Cullen D."/>
            <person name="De Vries R."/>
            <person name="Hainaut M."/>
            <person name="Hatakka A."/>
            <person name="Henrissat B."/>
            <person name="Hilden K."/>
            <person name="Kuo R."/>
            <person name="Labutti K."/>
            <person name="Lipzen A."/>
            <person name="Makela M.R."/>
            <person name="Sandor L."/>
            <person name="Spatafora J.W."/>
            <person name="Grigoriev I.V."/>
            <person name="Hibbett D.S."/>
        </authorList>
    </citation>
    <scope>NUCLEOTIDE SEQUENCE [LARGE SCALE GENOMIC DNA]</scope>
    <source>
        <strain evidence="11 12">3A-2</strain>
    </source>
</reference>
<evidence type="ECO:0000256" key="3">
    <source>
        <dbReference type="ARBA" id="ARBA00022679"/>
    </source>
</evidence>
<evidence type="ECO:0000256" key="9">
    <source>
        <dbReference type="SAM" id="MobiDB-lite"/>
    </source>
</evidence>
<comment type="subcellular location">
    <subcellularLocation>
        <location evidence="1">Endoplasmic reticulum</location>
    </subcellularLocation>
</comment>
<protein>
    <recommendedName>
        <fullName evidence="8">GDP-fucose protein O-fucosyltransferase 2</fullName>
    </recommendedName>
</protein>
<evidence type="ECO:0000256" key="6">
    <source>
        <dbReference type="ARBA" id="ARBA00023277"/>
    </source>
</evidence>
<dbReference type="Pfam" id="PF10250">
    <property type="entry name" value="O-FucT"/>
    <property type="match status" value="1"/>
</dbReference>
<evidence type="ECO:0000256" key="4">
    <source>
        <dbReference type="ARBA" id="ARBA00022824"/>
    </source>
</evidence>
<dbReference type="Proteomes" id="UP000250043">
    <property type="component" value="Unassembled WGS sequence"/>
</dbReference>
<proteinExistence type="inferred from homology"/>
<name>A0A8E2J4Y7_9APHY</name>
<sequence>MDPQPDLEIPRYSHGRSESRIPLLNKYADYFSPPLSPGLPSSKAHFTGSHTRLGRLLFVTFAFLSTATLITFASFSLFTSLRQDSYSRSNIAVSSPEAEPAETSLPALHDEDRYTNDDIHDEPEYSPYVLGPPTESFRDNLRNDTKYITSWISAGWTNDVMTYANMVYLGSITDRVTILPMFIPSHVGGDAGDLAFGEVFDVPRFNRDSGIPAVEWSEVKDPQSEEMDTLGCWSVWEAVQYNEHYARHSWVPEKLNLDISYTKAPDWIKLVPNYEHDHSSTFWALARLSFPEERSKNIGQATPSTHLGYIADPDDHLLCYDYLYYAGALGEAEFDYDFSPAWRYVARHFRWTSRIEDITSIYIRRAFELPEDAEIPPYIAIHVRHGDFQNWCWQAELPEDCFAPIPVIARRVREVQDELRRKKGVDVPMTRVIITSDEQDPAWWNETAALGWVKVDHDELQTAQIYGRWYPVVLDAAIHSYAQGFVGTDRSTFSILSRRRVEDWQDGATRTVKWGYKDADAH</sequence>
<evidence type="ECO:0000256" key="10">
    <source>
        <dbReference type="SAM" id="Phobius"/>
    </source>
</evidence>